<accession>A0A5B7F186</accession>
<evidence type="ECO:0000313" key="3">
    <source>
        <dbReference type="Proteomes" id="UP000324222"/>
    </source>
</evidence>
<evidence type="ECO:0000256" key="1">
    <source>
        <dbReference type="SAM" id="MobiDB-lite"/>
    </source>
</evidence>
<comment type="caution">
    <text evidence="2">The sequence shown here is derived from an EMBL/GenBank/DDBJ whole genome shotgun (WGS) entry which is preliminary data.</text>
</comment>
<reference evidence="2" key="1">
    <citation type="submission" date="2019-05" db="EMBL/GenBank/DDBJ databases">
        <title>Another draft genome of Portunus trituberculatus and its Hox gene families provides insights of decapod evolution.</title>
        <authorList>
            <person name="Jeong J.-H."/>
            <person name="Song I."/>
            <person name="Kim S."/>
            <person name="Choi T."/>
            <person name="Kim D."/>
            <person name="Ryu S."/>
            <person name="Kim W."/>
        </authorList>
    </citation>
    <scope>NUCLEOTIDE SEQUENCE [LARGE SCALE GENOMIC DNA]</scope>
    <source>
        <tissue evidence="2">Muscle</tissue>
    </source>
</reference>
<protein>
    <submittedName>
        <fullName evidence="2">Uncharacterized protein</fullName>
    </submittedName>
</protein>
<evidence type="ECO:0000313" key="2">
    <source>
        <dbReference type="EMBL" id="MPC38999.1"/>
    </source>
</evidence>
<organism evidence="2 3">
    <name type="scientific">Portunus trituberculatus</name>
    <name type="common">Swimming crab</name>
    <name type="synonym">Neptunus trituberculatus</name>
    <dbReference type="NCBI Taxonomy" id="210409"/>
    <lineage>
        <taxon>Eukaryota</taxon>
        <taxon>Metazoa</taxon>
        <taxon>Ecdysozoa</taxon>
        <taxon>Arthropoda</taxon>
        <taxon>Crustacea</taxon>
        <taxon>Multicrustacea</taxon>
        <taxon>Malacostraca</taxon>
        <taxon>Eumalacostraca</taxon>
        <taxon>Eucarida</taxon>
        <taxon>Decapoda</taxon>
        <taxon>Pleocyemata</taxon>
        <taxon>Brachyura</taxon>
        <taxon>Eubrachyura</taxon>
        <taxon>Portunoidea</taxon>
        <taxon>Portunidae</taxon>
        <taxon>Portuninae</taxon>
        <taxon>Portunus</taxon>
    </lineage>
</organism>
<sequence>MFLDSDSPVTHHPRHPGYPAPQTKFKRVFKMTGEKTSEELQSEIKKVTFNEVEKLKKAEKGKTAFQELMTCVQSSTVAIKRKEDDLKENIRGCGVTVTSEDDIDKEIAEVTNTITHKKEVLKDIQNRANFSHQETSASISRISFTPLLLDHASGQDSPAPSFAHLRRDKLTSIRLGSPCFLTHQSWGNLTHPSRHHHCHTTTTAVLWEKQSFVVAPPALDTSQWCSTSSFLLHPLKPQKPL</sequence>
<gene>
    <name evidence="2" type="ORF">E2C01_032518</name>
</gene>
<keyword evidence="3" id="KW-1185">Reference proteome</keyword>
<dbReference type="Proteomes" id="UP000324222">
    <property type="component" value="Unassembled WGS sequence"/>
</dbReference>
<dbReference type="AlphaFoldDB" id="A0A5B7F186"/>
<proteinExistence type="predicted"/>
<name>A0A5B7F186_PORTR</name>
<feature type="region of interest" description="Disordered" evidence="1">
    <location>
        <begin position="1"/>
        <end position="22"/>
    </location>
</feature>
<dbReference type="EMBL" id="VSRR010004229">
    <property type="protein sequence ID" value="MPC38999.1"/>
    <property type="molecule type" value="Genomic_DNA"/>
</dbReference>
<dbReference type="OrthoDB" id="6349744at2759"/>